<evidence type="ECO:0000313" key="2">
    <source>
        <dbReference type="Proteomes" id="UP001384579"/>
    </source>
</evidence>
<dbReference type="EMBL" id="JBBLXS010000724">
    <property type="protein sequence ID" value="MEK0188706.1"/>
    <property type="molecule type" value="Genomic_DNA"/>
</dbReference>
<sequence length="259" mass="30052">MIARQGCAPLVKATAAIAADKLMRIRSNRCLWSAPLSYSGRGRPRTHGKQFKLNDAQSWSEPEQTLESLEPKLGRIRLRKWDNLHFRGSPKHPMTLILVERLDATGQFKTQPLWLVWVGIQMPSLKEIWQLYLRRFTIEHWYRLAKQTLHWTVPKLSTPEQCQRWSDLMPLVTWQLWLAKDLVRETRLPWQKSLSELTPGRVAQSMLPLLIKIGTPTVAPKRRGNSDGWQTGKPRTKRCRYPVVKKGKGRFQNSSKSIS</sequence>
<proteinExistence type="predicted"/>
<evidence type="ECO:0000313" key="1">
    <source>
        <dbReference type="EMBL" id="MEK0188706.1"/>
    </source>
</evidence>
<organism evidence="1 2">
    <name type="scientific">Microcoleus anatoxicus PTRS2</name>
    <dbReference type="NCBI Taxonomy" id="2705321"/>
    <lineage>
        <taxon>Bacteria</taxon>
        <taxon>Bacillati</taxon>
        <taxon>Cyanobacteriota</taxon>
        <taxon>Cyanophyceae</taxon>
        <taxon>Oscillatoriophycideae</taxon>
        <taxon>Oscillatoriales</taxon>
        <taxon>Microcoleaceae</taxon>
        <taxon>Microcoleus</taxon>
        <taxon>Microcoleus anatoxicus</taxon>
    </lineage>
</organism>
<dbReference type="InterPro" id="IPR012337">
    <property type="entry name" value="RNaseH-like_sf"/>
</dbReference>
<evidence type="ECO:0008006" key="3">
    <source>
        <dbReference type="Google" id="ProtNLM"/>
    </source>
</evidence>
<reference evidence="1 2" key="1">
    <citation type="journal article" date="2020" name="Harmful Algae">
        <title>Molecular and morphological characterization of a novel dihydroanatoxin-a producing Microcoleus species (cyanobacteria) from the Russian River, California, USA.</title>
        <authorList>
            <person name="Conklin K.Y."/>
            <person name="Stancheva R."/>
            <person name="Otten T.G."/>
            <person name="Fadness R."/>
            <person name="Boyer G.L."/>
            <person name="Read B."/>
            <person name="Zhang X."/>
            <person name="Sheath R.G."/>
        </authorList>
    </citation>
    <scope>NUCLEOTIDE SEQUENCE [LARGE SCALE GENOMIC DNA]</scope>
    <source>
        <strain evidence="1 2">PTRS2</strain>
    </source>
</reference>
<gene>
    <name evidence="1" type="ORF">WMG39_28240</name>
</gene>
<name>A0ABU8YWI7_9CYAN</name>
<protein>
    <recommendedName>
        <fullName evidence="3">Transposase</fullName>
    </recommendedName>
</protein>
<dbReference type="RefSeq" id="WP_340542210.1">
    <property type="nucleotide sequence ID" value="NZ_JBBLXS010000724.1"/>
</dbReference>
<accession>A0ABU8YWI7</accession>
<dbReference type="Proteomes" id="UP001384579">
    <property type="component" value="Unassembled WGS sequence"/>
</dbReference>
<comment type="caution">
    <text evidence="1">The sequence shown here is derived from an EMBL/GenBank/DDBJ whole genome shotgun (WGS) entry which is preliminary data.</text>
</comment>
<dbReference type="SUPFAM" id="SSF53098">
    <property type="entry name" value="Ribonuclease H-like"/>
    <property type="match status" value="1"/>
</dbReference>
<keyword evidence="2" id="KW-1185">Reference proteome</keyword>